<dbReference type="Proteomes" id="UP001202248">
    <property type="component" value="Unassembled WGS sequence"/>
</dbReference>
<sequence>MQQVNIIKKLIAALLIISIALPSCDLDRLPLNGPSTETFPASEKEATMGLFAAYQSISQLDAASTPMWHVMDNITDIGYARPGNNYTSPITSALTTDNALAVKPWQVHYKTIARCHAVLDKLPGLKNEISETVYNQLDAELRFIRAYCYSQLIELYGAVPLITQAVGLGNSNVERTPKAAIEQFILDELTEIAERLPVSQGTYGNVRASKVAAYMLKARVALYSKNTR</sequence>
<feature type="domain" description="SusD-like N-terminal" evidence="1">
    <location>
        <begin position="89"/>
        <end position="222"/>
    </location>
</feature>
<gene>
    <name evidence="2" type="ORF">MKP09_18720</name>
</gene>
<accession>A0ABS9SN79</accession>
<dbReference type="Gene3D" id="1.25.40.390">
    <property type="match status" value="1"/>
</dbReference>
<dbReference type="InterPro" id="IPR033985">
    <property type="entry name" value="SusD-like_N"/>
</dbReference>
<keyword evidence="3" id="KW-1185">Reference proteome</keyword>
<comment type="caution">
    <text evidence="2">The sequence shown here is derived from an EMBL/GenBank/DDBJ whole genome shotgun (WGS) entry which is preliminary data.</text>
</comment>
<proteinExistence type="predicted"/>
<name>A0ABS9SN79_9BACT</name>
<organism evidence="2 3">
    <name type="scientific">Niabella ginsengisoli</name>
    <dbReference type="NCBI Taxonomy" id="522298"/>
    <lineage>
        <taxon>Bacteria</taxon>
        <taxon>Pseudomonadati</taxon>
        <taxon>Bacteroidota</taxon>
        <taxon>Chitinophagia</taxon>
        <taxon>Chitinophagales</taxon>
        <taxon>Chitinophagaceae</taxon>
        <taxon>Niabella</taxon>
    </lineage>
</organism>
<dbReference type="Pfam" id="PF14322">
    <property type="entry name" value="SusD-like_3"/>
    <property type="match status" value="1"/>
</dbReference>
<reference evidence="2 3" key="1">
    <citation type="submission" date="2022-02" db="EMBL/GenBank/DDBJ databases">
        <authorList>
            <person name="Min J."/>
        </authorList>
    </citation>
    <scope>NUCLEOTIDE SEQUENCE [LARGE SCALE GENOMIC DNA]</scope>
    <source>
        <strain evidence="2 3">GR10-1</strain>
    </source>
</reference>
<evidence type="ECO:0000313" key="2">
    <source>
        <dbReference type="EMBL" id="MCH5599800.1"/>
    </source>
</evidence>
<dbReference type="RefSeq" id="WP_240831831.1">
    <property type="nucleotide sequence ID" value="NZ_JAKWBL010000004.1"/>
</dbReference>
<evidence type="ECO:0000313" key="3">
    <source>
        <dbReference type="Proteomes" id="UP001202248"/>
    </source>
</evidence>
<protein>
    <submittedName>
        <fullName evidence="2">RagB/SusD family nutrient uptake outer membrane protein</fullName>
    </submittedName>
</protein>
<dbReference type="SUPFAM" id="SSF48452">
    <property type="entry name" value="TPR-like"/>
    <property type="match status" value="1"/>
</dbReference>
<dbReference type="EMBL" id="JAKWBL010000004">
    <property type="protein sequence ID" value="MCH5599800.1"/>
    <property type="molecule type" value="Genomic_DNA"/>
</dbReference>
<evidence type="ECO:0000259" key="1">
    <source>
        <dbReference type="Pfam" id="PF14322"/>
    </source>
</evidence>
<dbReference type="InterPro" id="IPR011990">
    <property type="entry name" value="TPR-like_helical_dom_sf"/>
</dbReference>